<dbReference type="GeneID" id="42889012"/>
<dbReference type="InterPro" id="IPR000440">
    <property type="entry name" value="NADH_UbQ/plastoQ_OxRdtase_su3"/>
</dbReference>
<keyword evidence="7 9" id="KW-0472">Membrane</keyword>
<keyword evidence="9" id="KW-0679">Respiratory chain</keyword>
<evidence type="ECO:0000256" key="8">
    <source>
        <dbReference type="ARBA" id="ARBA00049551"/>
    </source>
</evidence>
<feature type="transmembrane region" description="Helical" evidence="9">
    <location>
        <begin position="85"/>
        <end position="105"/>
    </location>
</feature>
<evidence type="ECO:0000256" key="3">
    <source>
        <dbReference type="ARBA" id="ARBA00021007"/>
    </source>
</evidence>
<feature type="transmembrane region" description="Helical" evidence="9">
    <location>
        <begin position="6"/>
        <end position="25"/>
    </location>
</feature>
<dbReference type="GO" id="GO:0030964">
    <property type="term" value="C:NADH dehydrogenase complex"/>
    <property type="evidence" value="ECO:0007669"/>
    <property type="project" value="TreeGrafter"/>
</dbReference>
<organism evidence="10">
    <name type="scientific">Abrus expansivus</name>
    <dbReference type="NCBI Taxonomy" id="2664682"/>
    <lineage>
        <taxon>Eukaryota</taxon>
        <taxon>Metazoa</taxon>
        <taxon>Ecdysozoa</taxon>
        <taxon>Arthropoda</taxon>
        <taxon>Hexapoda</taxon>
        <taxon>Insecta</taxon>
        <taxon>Pterygota</taxon>
        <taxon>Neoptera</taxon>
        <taxon>Paraneoptera</taxon>
        <taxon>Hemiptera</taxon>
        <taxon>Auchenorrhyncha</taxon>
        <taxon>Membracoidea</taxon>
        <taxon>Cicadellidae</taxon>
        <taxon>Deltocephalinae</taxon>
        <taxon>Athysanini</taxon>
        <taxon>Abrus</taxon>
    </lineage>
</organism>
<evidence type="ECO:0000256" key="4">
    <source>
        <dbReference type="ARBA" id="ARBA00022448"/>
    </source>
</evidence>
<keyword evidence="9" id="KW-0830">Ubiquinone</keyword>
<gene>
    <name evidence="10" type="primary">ND3</name>
</gene>
<dbReference type="PANTHER" id="PTHR11058">
    <property type="entry name" value="NADH-UBIQUINONE OXIDOREDUCTASE CHAIN 3"/>
    <property type="match status" value="1"/>
</dbReference>
<comment type="similarity">
    <text evidence="2 9">Belongs to the complex I subunit 3 family.</text>
</comment>
<reference evidence="10" key="1">
    <citation type="submission" date="2018-10" db="EMBL/GenBank/DDBJ databases">
        <authorList>
            <person name="Wang J."/>
            <person name="Xing J."/>
        </authorList>
    </citation>
    <scope>NUCLEOTIDE SEQUENCE</scope>
</reference>
<keyword evidence="9" id="KW-0249">Electron transport</keyword>
<dbReference type="InterPro" id="IPR038430">
    <property type="entry name" value="NDAH_ubi_oxred_su3_sf"/>
</dbReference>
<evidence type="ECO:0000256" key="5">
    <source>
        <dbReference type="ARBA" id="ARBA00022692"/>
    </source>
</evidence>
<dbReference type="EC" id="7.1.1.2" evidence="9"/>
<protein>
    <recommendedName>
        <fullName evidence="3 9">NADH-ubiquinone oxidoreductase chain 3</fullName>
        <ecNumber evidence="9">7.1.1.2</ecNumber>
    </recommendedName>
</protein>
<keyword evidence="5 9" id="KW-0812">Transmembrane</keyword>
<dbReference type="AlphaFoldDB" id="A0A5Q0RZ43"/>
<dbReference type="EMBL" id="MK033020">
    <property type="protein sequence ID" value="QGA47523.1"/>
    <property type="molecule type" value="Genomic_DNA"/>
</dbReference>
<geneLocation type="mitochondrion" evidence="10"/>
<comment type="function">
    <text evidence="9">Core subunit of the mitochondrial membrane respiratory chain NADH dehydrogenase (Complex I) which catalyzes electron transfer from NADH through the respiratory chain, using ubiquinone as an electron acceptor. Essential for the catalytic activity of complex I.</text>
</comment>
<keyword evidence="9 10" id="KW-0496">Mitochondrion</keyword>
<evidence type="ECO:0000256" key="9">
    <source>
        <dbReference type="RuleBase" id="RU003640"/>
    </source>
</evidence>
<comment type="catalytic activity">
    <reaction evidence="8 9">
        <text>a ubiquinone + NADH + 5 H(+)(in) = a ubiquinol + NAD(+) + 4 H(+)(out)</text>
        <dbReference type="Rhea" id="RHEA:29091"/>
        <dbReference type="Rhea" id="RHEA-COMP:9565"/>
        <dbReference type="Rhea" id="RHEA-COMP:9566"/>
        <dbReference type="ChEBI" id="CHEBI:15378"/>
        <dbReference type="ChEBI" id="CHEBI:16389"/>
        <dbReference type="ChEBI" id="CHEBI:17976"/>
        <dbReference type="ChEBI" id="CHEBI:57540"/>
        <dbReference type="ChEBI" id="CHEBI:57945"/>
        <dbReference type="EC" id="7.1.1.2"/>
    </reaction>
</comment>
<comment type="subcellular location">
    <subcellularLocation>
        <location evidence="1">Membrane</location>
    </subcellularLocation>
    <subcellularLocation>
        <location evidence="9">Mitochondrion membrane</location>
        <topology evidence="9">Multi-pass membrane protein</topology>
    </subcellularLocation>
</comment>
<accession>A0A5Q0RZ43</accession>
<evidence type="ECO:0000256" key="1">
    <source>
        <dbReference type="ARBA" id="ARBA00004370"/>
    </source>
</evidence>
<evidence type="ECO:0000256" key="6">
    <source>
        <dbReference type="ARBA" id="ARBA00022989"/>
    </source>
</evidence>
<dbReference type="GO" id="GO:0031966">
    <property type="term" value="C:mitochondrial membrane"/>
    <property type="evidence" value="ECO:0007669"/>
    <property type="project" value="UniProtKB-SubCell"/>
</dbReference>
<dbReference type="Pfam" id="PF00507">
    <property type="entry name" value="Oxidored_q4"/>
    <property type="match status" value="1"/>
</dbReference>
<keyword evidence="9" id="KW-1278">Translocase</keyword>
<dbReference type="PANTHER" id="PTHR11058:SF9">
    <property type="entry name" value="NADH-UBIQUINONE OXIDOREDUCTASE CHAIN 3"/>
    <property type="match status" value="1"/>
</dbReference>
<dbReference type="RefSeq" id="YP_009711655.1">
    <property type="nucleotide sequence ID" value="NC_045238.1"/>
</dbReference>
<sequence>MKIMSFSLIIVISILTVMTMMVLMLSKKMLADMEKITPFECGFNPMSYTRLPFSIHFFMIAVIFLIFDIEIIMILPMILTLKSSLIKMWMATSASFLLILLIGLFHEWKNGMIDWTQ</sequence>
<evidence type="ECO:0000256" key="7">
    <source>
        <dbReference type="ARBA" id="ARBA00023136"/>
    </source>
</evidence>
<evidence type="ECO:0000256" key="2">
    <source>
        <dbReference type="ARBA" id="ARBA00008472"/>
    </source>
</evidence>
<dbReference type="CTD" id="4537"/>
<keyword evidence="4 9" id="KW-0813">Transport</keyword>
<keyword evidence="9" id="KW-0520">NAD</keyword>
<dbReference type="Gene3D" id="1.20.58.1610">
    <property type="entry name" value="NADH:ubiquinone/plastoquinone oxidoreductase, chain 3"/>
    <property type="match status" value="1"/>
</dbReference>
<name>A0A5Q0RZ43_9HEMI</name>
<feature type="transmembrane region" description="Helical" evidence="9">
    <location>
        <begin position="55"/>
        <end position="79"/>
    </location>
</feature>
<reference evidence="10" key="2">
    <citation type="journal article" date="2019" name="Mitochondrial DNA Part B Resour">
        <title>Complete mitochondrial genome of Abrus expansivus (Hemiptera: Cicadellidae: Deltocephalinae) from China.</title>
        <authorList>
            <person name="Wang J.-J."/>
            <person name="Xing J.-C."/>
        </authorList>
    </citation>
    <scope>NUCLEOTIDE SEQUENCE</scope>
</reference>
<dbReference type="GO" id="GO:0008137">
    <property type="term" value="F:NADH dehydrogenase (ubiquinone) activity"/>
    <property type="evidence" value="ECO:0007669"/>
    <property type="project" value="UniProtKB-UniRule"/>
</dbReference>
<proteinExistence type="inferred from homology"/>
<evidence type="ECO:0000313" key="10">
    <source>
        <dbReference type="EMBL" id="QGA47523.1"/>
    </source>
</evidence>
<keyword evidence="6 9" id="KW-1133">Transmembrane helix</keyword>